<dbReference type="EMBL" id="DF196775">
    <property type="protein sequence ID" value="GAC73299.1"/>
    <property type="molecule type" value="Genomic_DNA"/>
</dbReference>
<name>M9LUY1_PSEA3</name>
<evidence type="ECO:0000313" key="7">
    <source>
        <dbReference type="EMBL" id="GAC73299.1"/>
    </source>
</evidence>
<dbReference type="GO" id="GO:0005730">
    <property type="term" value="C:nucleolus"/>
    <property type="evidence" value="ECO:0007669"/>
    <property type="project" value="UniProtKB-SubCell"/>
</dbReference>
<comment type="similarity">
    <text evidence="3">Belongs to the NOP16 family.</text>
</comment>
<dbReference type="Pfam" id="PF09420">
    <property type="entry name" value="Nop16"/>
    <property type="match status" value="1"/>
</dbReference>
<dbReference type="STRING" id="1151754.M9LUY1"/>
<dbReference type="GO" id="GO:0042273">
    <property type="term" value="P:ribosomal large subunit biogenesis"/>
    <property type="evidence" value="ECO:0007669"/>
    <property type="project" value="TreeGrafter"/>
</dbReference>
<comment type="function">
    <text evidence="1">Involved in the biogenesis of the 60S ribosomal subunit.</text>
</comment>
<dbReference type="Proteomes" id="UP000011976">
    <property type="component" value="Unassembled WGS sequence"/>
</dbReference>
<protein>
    <recommendedName>
        <fullName evidence="4">Nucleolar protein 16</fullName>
    </recommendedName>
</protein>
<sequence>MANPRQRRKARSGTSLKPSLNAKQRMRKKLQRAPTVHGADILKDSYDPTLTLKQNYARLGLIPALGVRPNTGGTEKPAAAAAAGSSGESDKPRKGMARVIRDDDGNIVDIVEAPADQETTPWGKPLDNSVEERTDVHTFIPAASKTTTSVVDELQTRADNAEPVQRHTSTLETDWLAQLVAKHSDDYTAMARDRTLNPWQKTPGEIRRALNKARLTQ</sequence>
<comment type="subcellular location">
    <subcellularLocation>
        <location evidence="2">Nucleus</location>
        <location evidence="2">Nucleolus</location>
    </subcellularLocation>
</comment>
<reference evidence="8" key="1">
    <citation type="journal article" date="2013" name="Genome Announc.">
        <title>Genome sequence of the basidiomycetous yeast Pseudozyma antarctica T-34, a producer of the glycolipid biosurfactants mannosylerythritol lipids.</title>
        <authorList>
            <person name="Morita T."/>
            <person name="Koike H."/>
            <person name="Koyama Y."/>
            <person name="Hagiwara H."/>
            <person name="Ito E."/>
            <person name="Fukuoka T."/>
            <person name="Imura T."/>
            <person name="Machida M."/>
            <person name="Kitamoto D."/>
        </authorList>
    </citation>
    <scope>NUCLEOTIDE SEQUENCE [LARGE SCALE GENOMIC DNA]</scope>
    <source>
        <strain evidence="8">T-34</strain>
    </source>
</reference>
<feature type="compositionally biased region" description="Polar residues" evidence="6">
    <location>
        <begin position="12"/>
        <end position="22"/>
    </location>
</feature>
<evidence type="ECO:0000256" key="4">
    <source>
        <dbReference type="ARBA" id="ARBA00015522"/>
    </source>
</evidence>
<evidence type="ECO:0000313" key="8">
    <source>
        <dbReference type="Proteomes" id="UP000011976"/>
    </source>
</evidence>
<dbReference type="PANTHER" id="PTHR13243">
    <property type="entry name" value="HSPC111 PROTEIN-RELATED"/>
    <property type="match status" value="1"/>
</dbReference>
<evidence type="ECO:0000256" key="2">
    <source>
        <dbReference type="ARBA" id="ARBA00004604"/>
    </source>
</evidence>
<evidence type="ECO:0000256" key="5">
    <source>
        <dbReference type="ARBA" id="ARBA00023242"/>
    </source>
</evidence>
<organism evidence="7 8">
    <name type="scientific">Pseudozyma antarctica (strain T-34)</name>
    <name type="common">Yeast</name>
    <name type="synonym">Candida antarctica</name>
    <dbReference type="NCBI Taxonomy" id="1151754"/>
    <lineage>
        <taxon>Eukaryota</taxon>
        <taxon>Fungi</taxon>
        <taxon>Dikarya</taxon>
        <taxon>Basidiomycota</taxon>
        <taxon>Ustilaginomycotina</taxon>
        <taxon>Ustilaginomycetes</taxon>
        <taxon>Ustilaginales</taxon>
        <taxon>Ustilaginaceae</taxon>
        <taxon>Moesziomyces</taxon>
    </lineage>
</organism>
<dbReference type="AlphaFoldDB" id="M9LUY1"/>
<proteinExistence type="inferred from homology"/>
<dbReference type="PANTHER" id="PTHR13243:SF1">
    <property type="entry name" value="NUCLEOLAR PROTEIN 16"/>
    <property type="match status" value="1"/>
</dbReference>
<feature type="region of interest" description="Disordered" evidence="6">
    <location>
        <begin position="1"/>
        <end position="39"/>
    </location>
</feature>
<dbReference type="OrthoDB" id="285729at2759"/>
<accession>M9LUY1</accession>
<keyword evidence="5" id="KW-0539">Nucleus</keyword>
<feature type="region of interest" description="Disordered" evidence="6">
    <location>
        <begin position="67"/>
        <end position="94"/>
    </location>
</feature>
<evidence type="ECO:0000256" key="1">
    <source>
        <dbReference type="ARBA" id="ARBA00002889"/>
    </source>
</evidence>
<evidence type="ECO:0000256" key="3">
    <source>
        <dbReference type="ARBA" id="ARBA00008479"/>
    </source>
</evidence>
<gene>
    <name evidence="7" type="ORF">PANT_9d00036</name>
</gene>
<feature type="compositionally biased region" description="Basic residues" evidence="6">
    <location>
        <begin position="1"/>
        <end position="11"/>
    </location>
</feature>
<evidence type="ECO:0000256" key="6">
    <source>
        <dbReference type="SAM" id="MobiDB-lite"/>
    </source>
</evidence>
<dbReference type="InterPro" id="IPR019002">
    <property type="entry name" value="Ribosome_biogenesis_Nop16"/>
</dbReference>